<reference evidence="1 2" key="1">
    <citation type="submission" date="2016-06" db="EMBL/GenBank/DDBJ databases">
        <authorList>
            <person name="Kjaerup R.B."/>
            <person name="Dalgaard T.S."/>
            <person name="Juul-Madsen H.R."/>
        </authorList>
    </citation>
    <scope>NUCLEOTIDE SEQUENCE [LARGE SCALE GENOMIC DNA]</scope>
    <source>
        <strain evidence="1 2">1276495.2</strain>
    </source>
</reference>
<organism evidence="1 2">
    <name type="scientific">Mycobacterium asiaticum</name>
    <dbReference type="NCBI Taxonomy" id="1790"/>
    <lineage>
        <taxon>Bacteria</taxon>
        <taxon>Bacillati</taxon>
        <taxon>Actinomycetota</taxon>
        <taxon>Actinomycetes</taxon>
        <taxon>Mycobacteriales</taxon>
        <taxon>Mycobacteriaceae</taxon>
        <taxon>Mycobacterium</taxon>
    </lineage>
</organism>
<evidence type="ECO:0000313" key="2">
    <source>
        <dbReference type="Proteomes" id="UP000093925"/>
    </source>
</evidence>
<dbReference type="EMBL" id="LZLM01000090">
    <property type="protein sequence ID" value="OBJ83754.1"/>
    <property type="molecule type" value="Genomic_DNA"/>
</dbReference>
<gene>
    <name evidence="1" type="ORF">A5640_18060</name>
</gene>
<name>A0A1A3KH63_MYCAS</name>
<evidence type="ECO:0000313" key="1">
    <source>
        <dbReference type="EMBL" id="OBJ83754.1"/>
    </source>
</evidence>
<comment type="caution">
    <text evidence="1">The sequence shown here is derived from an EMBL/GenBank/DDBJ whole genome shotgun (WGS) entry which is preliminary data.</text>
</comment>
<protein>
    <submittedName>
        <fullName evidence="1">Uncharacterized protein</fullName>
    </submittedName>
</protein>
<accession>A0A1A3KH63</accession>
<sequence>MIDWINGAPPAELAVELLGVFDPENPRSTEVLALSHFSEWMFRGFPERTGLVLRARPVRESILEALQLLEHSELLYVRWIADNEFRWSATRLGVATLATGKAAVRQRIKDRTGL</sequence>
<dbReference type="AlphaFoldDB" id="A0A1A3KH63"/>
<proteinExistence type="predicted"/>
<dbReference type="Proteomes" id="UP000093925">
    <property type="component" value="Unassembled WGS sequence"/>
</dbReference>